<dbReference type="Proteomes" id="UP000652761">
    <property type="component" value="Unassembled WGS sequence"/>
</dbReference>
<reference evidence="2" key="1">
    <citation type="submission" date="2017-07" db="EMBL/GenBank/DDBJ databases">
        <title>Taro Niue Genome Assembly and Annotation.</title>
        <authorList>
            <person name="Atibalentja N."/>
            <person name="Keating K."/>
            <person name="Fields C.J."/>
        </authorList>
    </citation>
    <scope>NUCLEOTIDE SEQUENCE</scope>
    <source>
        <strain evidence="2">Niue_2</strain>
        <tissue evidence="2">Leaf</tissue>
    </source>
</reference>
<evidence type="ECO:0000313" key="2">
    <source>
        <dbReference type="EMBL" id="MQM03823.1"/>
    </source>
</evidence>
<dbReference type="EMBL" id="NMUH01003102">
    <property type="protein sequence ID" value="MQM03823.1"/>
    <property type="molecule type" value="Genomic_DNA"/>
</dbReference>
<evidence type="ECO:0000313" key="3">
    <source>
        <dbReference type="Proteomes" id="UP000652761"/>
    </source>
</evidence>
<name>A0A843VY09_COLES</name>
<comment type="caution">
    <text evidence="2">The sequence shown here is derived from an EMBL/GenBank/DDBJ whole genome shotgun (WGS) entry which is preliminary data.</text>
</comment>
<keyword evidence="3" id="KW-1185">Reference proteome</keyword>
<gene>
    <name evidence="2" type="ORF">Taro_036611</name>
</gene>
<feature type="compositionally biased region" description="Polar residues" evidence="1">
    <location>
        <begin position="501"/>
        <end position="512"/>
    </location>
</feature>
<dbReference type="AlphaFoldDB" id="A0A843VY09"/>
<organism evidence="2 3">
    <name type="scientific">Colocasia esculenta</name>
    <name type="common">Wild taro</name>
    <name type="synonym">Arum esculentum</name>
    <dbReference type="NCBI Taxonomy" id="4460"/>
    <lineage>
        <taxon>Eukaryota</taxon>
        <taxon>Viridiplantae</taxon>
        <taxon>Streptophyta</taxon>
        <taxon>Embryophyta</taxon>
        <taxon>Tracheophyta</taxon>
        <taxon>Spermatophyta</taxon>
        <taxon>Magnoliopsida</taxon>
        <taxon>Liliopsida</taxon>
        <taxon>Araceae</taxon>
        <taxon>Aroideae</taxon>
        <taxon>Colocasieae</taxon>
        <taxon>Colocasia</taxon>
    </lineage>
</organism>
<feature type="region of interest" description="Disordered" evidence="1">
    <location>
        <begin position="411"/>
        <end position="593"/>
    </location>
</feature>
<protein>
    <submittedName>
        <fullName evidence="2">Uncharacterized protein</fullName>
    </submittedName>
</protein>
<dbReference type="OrthoDB" id="6768573at2759"/>
<sequence>MEFKKKDNIKKYKKKAMAAAWNNESDSKHLKHKESQAFVKACKTLIDSGIPLCAFEENFTSRSNFLRGSIPSFLTILQNPTLLDSMVASGSSDSVGGYSATFLTVDQLEHFSAVKIKLCGNKILVPRSDTFSSCTKGDANMMFWAIQKQEINMAQDRKNKLAVSLPYAPPALERRIEDIAPEYIVPVGETTEEVIPPIVPAPPIVKESVAEGAAHTEGEHVDIHIEETPSVPKMEITMEESHDDSIPEVVAPGHTKDVQMENASAQGEPEIQREPDIQGEPAATAPADQFQEGLVESISDEDVEPAVDSGGKGKGVVLGIPLLTRKAHHRSKKKRIQVHLEPSIARLNAQGEILCSLQSDVTSIFLSQSTEAKDIRAVKSELLGMRCELGSLKKLVTDLSDFVRVHLSALAPPAPTQPVPEVSSGPSELVETVAELSGPSVEESGPPGPIVEEFGPSGPSAIESRPPGTSLEESRPCVAEDVSVGPSRPSKQVESMAGPTGPQTPAPSSAPKSFTAPLAPEPSKKPLPKHLSSPTPFPTSSSSSPIPSPSIPHTTSEAPPASSSAGPSSAGPSTQPPPTSSFASLHPPTPPSFITIIPEGTSVVRHTMQDIKDEFEEAILRTLEHRFHCYIDFVSLKHRFRFT</sequence>
<feature type="compositionally biased region" description="Low complexity" evidence="1">
    <location>
        <begin position="435"/>
        <end position="445"/>
    </location>
</feature>
<accession>A0A843VY09</accession>
<feature type="compositionally biased region" description="Low complexity" evidence="1">
    <location>
        <begin position="532"/>
        <end position="573"/>
    </location>
</feature>
<proteinExistence type="predicted"/>
<evidence type="ECO:0000256" key="1">
    <source>
        <dbReference type="SAM" id="MobiDB-lite"/>
    </source>
</evidence>